<dbReference type="RefSeq" id="WP_133534983.1">
    <property type="nucleotide sequence ID" value="NZ_SNYH01000002.1"/>
</dbReference>
<dbReference type="SUPFAM" id="SSF55729">
    <property type="entry name" value="Acyl-CoA N-acyltransferases (Nat)"/>
    <property type="match status" value="1"/>
</dbReference>
<dbReference type="CDD" id="cd04301">
    <property type="entry name" value="NAT_SF"/>
    <property type="match status" value="1"/>
</dbReference>
<dbReference type="GO" id="GO:0016747">
    <property type="term" value="F:acyltransferase activity, transferring groups other than amino-acyl groups"/>
    <property type="evidence" value="ECO:0007669"/>
    <property type="project" value="InterPro"/>
</dbReference>
<comment type="caution">
    <text evidence="2">The sequence shown here is derived from an EMBL/GenBank/DDBJ whole genome shotgun (WGS) entry which is preliminary data.</text>
</comment>
<accession>A0A4R6TH30</accession>
<keyword evidence="3" id="KW-1185">Reference proteome</keyword>
<evidence type="ECO:0000259" key="1">
    <source>
        <dbReference type="PROSITE" id="PS51186"/>
    </source>
</evidence>
<evidence type="ECO:0000313" key="3">
    <source>
        <dbReference type="Proteomes" id="UP000295390"/>
    </source>
</evidence>
<dbReference type="Gene3D" id="3.40.630.30">
    <property type="match status" value="1"/>
</dbReference>
<dbReference type="Pfam" id="PF13508">
    <property type="entry name" value="Acetyltransf_7"/>
    <property type="match status" value="1"/>
</dbReference>
<dbReference type="PROSITE" id="PS51186">
    <property type="entry name" value="GNAT"/>
    <property type="match status" value="1"/>
</dbReference>
<proteinExistence type="predicted"/>
<name>A0A4R6TH30_9FLAO</name>
<dbReference type="EMBL" id="SNYH01000002">
    <property type="protein sequence ID" value="TDQ28439.1"/>
    <property type="molecule type" value="Genomic_DNA"/>
</dbReference>
<gene>
    <name evidence="2" type="ORF">DFQ07_0809</name>
</gene>
<dbReference type="InterPro" id="IPR016181">
    <property type="entry name" value="Acyl_CoA_acyltransferase"/>
</dbReference>
<keyword evidence="2" id="KW-0808">Transferase</keyword>
<reference evidence="2 3" key="1">
    <citation type="submission" date="2019-03" db="EMBL/GenBank/DDBJ databases">
        <title>Genomic Encyclopedia of Type Strains, Phase III (KMG-III): the genomes of soil and plant-associated and newly described type strains.</title>
        <authorList>
            <person name="Whitman W."/>
        </authorList>
    </citation>
    <scope>NUCLEOTIDE SEQUENCE [LARGE SCALE GENOMIC DNA]</scope>
    <source>
        <strain evidence="2 3">CECT 8283</strain>
    </source>
</reference>
<dbReference type="AlphaFoldDB" id="A0A4R6TH30"/>
<sequence>MNTIIVRQAEKEEIDWINAQYLSIDFKPSNFENEYIVIAEIDGKKCGLGRLVKIDKQNTELGGIYVFNDYRGLGVTDVIVQFLCKNNPFLNTIVWCLPFENLQDFYGKFGFIKQKLIPPKEIAKKHEWCNTSGIYSKKVLLLSKSCYS</sequence>
<feature type="domain" description="N-acetyltransferase" evidence="1">
    <location>
        <begin position="1"/>
        <end position="141"/>
    </location>
</feature>
<dbReference type="Proteomes" id="UP000295390">
    <property type="component" value="Unassembled WGS sequence"/>
</dbReference>
<dbReference type="InterPro" id="IPR000182">
    <property type="entry name" value="GNAT_dom"/>
</dbReference>
<protein>
    <submittedName>
        <fullName evidence="2">Acetyltransferase (GNAT) family protein</fullName>
    </submittedName>
</protein>
<evidence type="ECO:0000313" key="2">
    <source>
        <dbReference type="EMBL" id="TDQ28439.1"/>
    </source>
</evidence>
<organism evidence="2 3">
    <name type="scientific">Tenacibaculum caenipelagi</name>
    <dbReference type="NCBI Taxonomy" id="1325435"/>
    <lineage>
        <taxon>Bacteria</taxon>
        <taxon>Pseudomonadati</taxon>
        <taxon>Bacteroidota</taxon>
        <taxon>Flavobacteriia</taxon>
        <taxon>Flavobacteriales</taxon>
        <taxon>Flavobacteriaceae</taxon>
        <taxon>Tenacibaculum</taxon>
    </lineage>
</organism>
<dbReference type="OrthoDB" id="512166at2"/>